<evidence type="ECO:0000313" key="3">
    <source>
        <dbReference type="Proteomes" id="UP000594261"/>
    </source>
</evidence>
<name>A0A7N2KTP9_QUELO</name>
<evidence type="ECO:0000256" key="1">
    <source>
        <dbReference type="SAM" id="Phobius"/>
    </source>
</evidence>
<dbReference type="EnsemblPlants" id="QL02p017801:mrna">
    <property type="protein sequence ID" value="QL02p017801:mrna"/>
    <property type="gene ID" value="QL02p017801"/>
</dbReference>
<dbReference type="PANTHER" id="PTHR35755:SF3">
    <property type="entry name" value="EXPRESSED PROTEIN"/>
    <property type="match status" value="1"/>
</dbReference>
<sequence>MTNEQHSSSPRPWLLDAVPFVVVLLIAAHVLALVHSQKTTSFSLSNSNQISDFFSLHTLSGLLDLQISHRETASEEKGTLKTNTPKSNFIQQNWQSDTFDLSVVS</sequence>
<evidence type="ECO:0000313" key="2">
    <source>
        <dbReference type="EnsemblPlants" id="QL02p017801:mrna"/>
    </source>
</evidence>
<reference evidence="2" key="2">
    <citation type="submission" date="2021-01" db="UniProtKB">
        <authorList>
            <consortium name="EnsemblPlants"/>
        </authorList>
    </citation>
    <scope>IDENTIFICATION</scope>
</reference>
<organism evidence="2 3">
    <name type="scientific">Quercus lobata</name>
    <name type="common">Valley oak</name>
    <dbReference type="NCBI Taxonomy" id="97700"/>
    <lineage>
        <taxon>Eukaryota</taxon>
        <taxon>Viridiplantae</taxon>
        <taxon>Streptophyta</taxon>
        <taxon>Embryophyta</taxon>
        <taxon>Tracheophyta</taxon>
        <taxon>Spermatophyta</taxon>
        <taxon>Magnoliopsida</taxon>
        <taxon>eudicotyledons</taxon>
        <taxon>Gunneridae</taxon>
        <taxon>Pentapetalae</taxon>
        <taxon>rosids</taxon>
        <taxon>fabids</taxon>
        <taxon>Fagales</taxon>
        <taxon>Fagaceae</taxon>
        <taxon>Quercus</taxon>
    </lineage>
</organism>
<dbReference type="Gramene" id="QL02p017801:mrna">
    <property type="protein sequence ID" value="QL02p017801:mrna"/>
    <property type="gene ID" value="QL02p017801"/>
</dbReference>
<dbReference type="PANTHER" id="PTHR35755">
    <property type="entry name" value="PROTEIN, PUTATIVE-RELATED"/>
    <property type="match status" value="1"/>
</dbReference>
<accession>A0A7N2KTP9</accession>
<dbReference type="Proteomes" id="UP000594261">
    <property type="component" value="Chromosome 2"/>
</dbReference>
<proteinExistence type="predicted"/>
<keyword evidence="1" id="KW-0812">Transmembrane</keyword>
<feature type="transmembrane region" description="Helical" evidence="1">
    <location>
        <begin position="12"/>
        <end position="34"/>
    </location>
</feature>
<reference evidence="3" key="1">
    <citation type="journal article" date="2016" name="G3 (Bethesda)">
        <title>First Draft Assembly and Annotation of the Genome of a California Endemic Oak Quercus lobata Nee (Fagaceae).</title>
        <authorList>
            <person name="Sork V.L."/>
            <person name="Fitz-Gibbon S.T."/>
            <person name="Puiu D."/>
            <person name="Crepeau M."/>
            <person name="Gugger P.F."/>
            <person name="Sherman R."/>
            <person name="Stevens K."/>
            <person name="Langley C.H."/>
            <person name="Pellegrini M."/>
            <person name="Salzberg S.L."/>
        </authorList>
    </citation>
    <scope>NUCLEOTIDE SEQUENCE [LARGE SCALE GENOMIC DNA]</scope>
    <source>
        <strain evidence="3">cv. SW786</strain>
    </source>
</reference>
<keyword evidence="1" id="KW-1133">Transmembrane helix</keyword>
<keyword evidence="1" id="KW-0472">Membrane</keyword>
<dbReference type="InParanoid" id="A0A7N2KTP9"/>
<keyword evidence="3" id="KW-1185">Reference proteome</keyword>
<dbReference type="AlphaFoldDB" id="A0A7N2KTP9"/>
<protein>
    <submittedName>
        <fullName evidence="2">Uncharacterized protein</fullName>
    </submittedName>
</protein>